<dbReference type="PANTHER" id="PTHR42811">
    <property type="entry name" value="SERINE ACETYLTRANSFERASE"/>
    <property type="match status" value="1"/>
</dbReference>
<dbReference type="InterPro" id="IPR011004">
    <property type="entry name" value="Trimer_LpxA-like_sf"/>
</dbReference>
<dbReference type="InterPro" id="IPR001451">
    <property type="entry name" value="Hexapep"/>
</dbReference>
<protein>
    <submittedName>
        <fullName evidence="4">Serine O-acetyltransferase</fullName>
    </submittedName>
</protein>
<dbReference type="RefSeq" id="WP_141781790.1">
    <property type="nucleotide sequence ID" value="NZ_VFOV01000001.1"/>
</dbReference>
<accession>A0A543ABN8</accession>
<dbReference type="EMBL" id="VFOV01000001">
    <property type="protein sequence ID" value="TQL69979.1"/>
    <property type="molecule type" value="Genomic_DNA"/>
</dbReference>
<evidence type="ECO:0000313" key="5">
    <source>
        <dbReference type="Proteomes" id="UP000320209"/>
    </source>
</evidence>
<dbReference type="OrthoDB" id="2643438at2"/>
<dbReference type="AlphaFoldDB" id="A0A543ABN8"/>
<gene>
    <name evidence="4" type="ORF">FB381_3902</name>
</gene>
<name>A0A543ABN8_9ACTN</name>
<dbReference type="Pfam" id="PF00132">
    <property type="entry name" value="Hexapep"/>
    <property type="match status" value="1"/>
</dbReference>
<keyword evidence="5" id="KW-1185">Reference proteome</keyword>
<dbReference type="Proteomes" id="UP000320209">
    <property type="component" value="Unassembled WGS sequence"/>
</dbReference>
<reference evidence="4 5" key="1">
    <citation type="submission" date="2019-06" db="EMBL/GenBank/DDBJ databases">
        <title>Sequencing the genomes of 1000 actinobacteria strains.</title>
        <authorList>
            <person name="Klenk H.-P."/>
        </authorList>
    </citation>
    <scope>NUCLEOTIDE SEQUENCE [LARGE SCALE GENOMIC DNA]</scope>
    <source>
        <strain evidence="4 5">DSM 25218</strain>
    </source>
</reference>
<evidence type="ECO:0000256" key="2">
    <source>
        <dbReference type="ARBA" id="ARBA00022679"/>
    </source>
</evidence>
<keyword evidence="2 4" id="KW-0808">Transferase</keyword>
<evidence type="ECO:0000313" key="4">
    <source>
        <dbReference type="EMBL" id="TQL69979.1"/>
    </source>
</evidence>
<sequence length="210" mass="22119">MGDRAFAVDLAKAYAILLGSPDPGTGPRLRLWIGSVELHCVAAYRFGRWAGGLRRRGPLPRVAGLLLTAAHRIWNRRMTSRHHVEISPRAVIGPGLLVMHHHGVIVGPSQIGGNCVLHQNVTIGQRVAGGDQGVPRIGDNVWIGPGATIVGAIVIGSGSTISAGAVVTRDIPERSLVAGNPGRVITKGYDNGPMLNFDLPAPRQRAGIVS</sequence>
<organism evidence="4 5">
    <name type="scientific">Nocardioides albertanoniae</name>
    <dbReference type="NCBI Taxonomy" id="1175486"/>
    <lineage>
        <taxon>Bacteria</taxon>
        <taxon>Bacillati</taxon>
        <taxon>Actinomycetota</taxon>
        <taxon>Actinomycetes</taxon>
        <taxon>Propionibacteriales</taxon>
        <taxon>Nocardioidaceae</taxon>
        <taxon>Nocardioides</taxon>
    </lineage>
</organism>
<dbReference type="SUPFAM" id="SSF51161">
    <property type="entry name" value="Trimeric LpxA-like enzymes"/>
    <property type="match status" value="1"/>
</dbReference>
<dbReference type="Gene3D" id="2.160.10.10">
    <property type="entry name" value="Hexapeptide repeat proteins"/>
    <property type="match status" value="1"/>
</dbReference>
<proteinExistence type="inferred from homology"/>
<dbReference type="GO" id="GO:0016746">
    <property type="term" value="F:acyltransferase activity"/>
    <property type="evidence" value="ECO:0007669"/>
    <property type="project" value="UniProtKB-KW"/>
</dbReference>
<comment type="caution">
    <text evidence="4">The sequence shown here is derived from an EMBL/GenBank/DDBJ whole genome shotgun (WGS) entry which is preliminary data.</text>
</comment>
<keyword evidence="3" id="KW-0012">Acyltransferase</keyword>
<dbReference type="InterPro" id="IPR045304">
    <property type="entry name" value="LbH_SAT"/>
</dbReference>
<comment type="similarity">
    <text evidence="1">Belongs to the transferase hexapeptide repeat family.</text>
</comment>
<evidence type="ECO:0000256" key="3">
    <source>
        <dbReference type="ARBA" id="ARBA00023315"/>
    </source>
</evidence>
<evidence type="ECO:0000256" key="1">
    <source>
        <dbReference type="ARBA" id="ARBA00007274"/>
    </source>
</evidence>
<dbReference type="CDD" id="cd03354">
    <property type="entry name" value="LbH_SAT"/>
    <property type="match status" value="1"/>
</dbReference>